<name>A0A4U8UW89_STECR</name>
<evidence type="ECO:0000313" key="3">
    <source>
        <dbReference type="Proteomes" id="UP000298663"/>
    </source>
</evidence>
<proteinExistence type="predicted"/>
<gene>
    <name evidence="2" type="ORF">L596_004590</name>
</gene>
<keyword evidence="3" id="KW-1185">Reference proteome</keyword>
<sequence>MGDFDVLRLISAFSMLLRLVFGLLLVQAAFGYVVRNYNYGMDSEERPLPEARFRSLHEAQFVKDRMMSVIGEILKQRRLQQRSAEK</sequence>
<reference evidence="2 3" key="1">
    <citation type="journal article" date="2015" name="Genome Biol.">
        <title>Comparative genomics of Steinernema reveals deeply conserved gene regulatory networks.</title>
        <authorList>
            <person name="Dillman A.R."/>
            <person name="Macchietto M."/>
            <person name="Porter C.F."/>
            <person name="Rogers A."/>
            <person name="Williams B."/>
            <person name="Antoshechkin I."/>
            <person name="Lee M.M."/>
            <person name="Goodwin Z."/>
            <person name="Lu X."/>
            <person name="Lewis E.E."/>
            <person name="Goodrich-Blair H."/>
            <person name="Stock S.P."/>
            <person name="Adams B.J."/>
            <person name="Sternberg P.W."/>
            <person name="Mortazavi A."/>
        </authorList>
    </citation>
    <scope>NUCLEOTIDE SEQUENCE [LARGE SCALE GENOMIC DNA]</scope>
    <source>
        <strain evidence="2 3">ALL</strain>
    </source>
</reference>
<evidence type="ECO:0000313" key="2">
    <source>
        <dbReference type="EMBL" id="TMS37710.1"/>
    </source>
</evidence>
<accession>A0A4U8UW89</accession>
<keyword evidence="1" id="KW-0812">Transmembrane</keyword>
<feature type="transmembrane region" description="Helical" evidence="1">
    <location>
        <begin position="12"/>
        <end position="34"/>
    </location>
</feature>
<dbReference type="OrthoDB" id="10440239at2759"/>
<dbReference type="EMBL" id="AZBU02000001">
    <property type="protein sequence ID" value="TMS37710.1"/>
    <property type="molecule type" value="Genomic_DNA"/>
</dbReference>
<dbReference type="Proteomes" id="UP000298663">
    <property type="component" value="Unassembled WGS sequence"/>
</dbReference>
<evidence type="ECO:0000256" key="1">
    <source>
        <dbReference type="SAM" id="Phobius"/>
    </source>
</evidence>
<protein>
    <submittedName>
        <fullName evidence="2">Uncharacterized protein</fullName>
    </submittedName>
</protein>
<dbReference type="AlphaFoldDB" id="A0A4U8UW89"/>
<comment type="caution">
    <text evidence="2">The sequence shown here is derived from an EMBL/GenBank/DDBJ whole genome shotgun (WGS) entry which is preliminary data.</text>
</comment>
<organism evidence="2 3">
    <name type="scientific">Steinernema carpocapsae</name>
    <name type="common">Entomopathogenic nematode</name>
    <dbReference type="NCBI Taxonomy" id="34508"/>
    <lineage>
        <taxon>Eukaryota</taxon>
        <taxon>Metazoa</taxon>
        <taxon>Ecdysozoa</taxon>
        <taxon>Nematoda</taxon>
        <taxon>Chromadorea</taxon>
        <taxon>Rhabditida</taxon>
        <taxon>Tylenchina</taxon>
        <taxon>Panagrolaimomorpha</taxon>
        <taxon>Strongyloidoidea</taxon>
        <taxon>Steinernematidae</taxon>
        <taxon>Steinernema</taxon>
    </lineage>
</organism>
<reference evidence="2 3" key="2">
    <citation type="journal article" date="2019" name="G3 (Bethesda)">
        <title>Hybrid Assembly of the Genome of the Entomopathogenic Nematode Steinernema carpocapsae Identifies the X-Chromosome.</title>
        <authorList>
            <person name="Serra L."/>
            <person name="Macchietto M."/>
            <person name="Macias-Munoz A."/>
            <person name="McGill C.J."/>
            <person name="Rodriguez I.M."/>
            <person name="Rodriguez B."/>
            <person name="Murad R."/>
            <person name="Mortazavi A."/>
        </authorList>
    </citation>
    <scope>NUCLEOTIDE SEQUENCE [LARGE SCALE GENOMIC DNA]</scope>
    <source>
        <strain evidence="2 3">ALL</strain>
    </source>
</reference>
<keyword evidence="1" id="KW-1133">Transmembrane helix</keyword>
<keyword evidence="1" id="KW-0472">Membrane</keyword>